<dbReference type="Proteomes" id="UP000650628">
    <property type="component" value="Unassembled WGS sequence"/>
</dbReference>
<keyword evidence="2" id="KW-1185">Reference proteome</keyword>
<reference evidence="1 2" key="1">
    <citation type="submission" date="2021-01" db="EMBL/GenBank/DDBJ databases">
        <title>Whole genome shotgun sequence of Planotetraspora mira NBRC 15435.</title>
        <authorList>
            <person name="Komaki H."/>
            <person name="Tamura T."/>
        </authorList>
    </citation>
    <scope>NUCLEOTIDE SEQUENCE [LARGE SCALE GENOMIC DNA]</scope>
    <source>
        <strain evidence="1 2">NBRC 15435</strain>
    </source>
</reference>
<dbReference type="AlphaFoldDB" id="A0A8J3TI18"/>
<dbReference type="Pfam" id="PF08962">
    <property type="entry name" value="Rv2632c-like"/>
    <property type="match status" value="1"/>
</dbReference>
<dbReference type="SUPFAM" id="SSF143212">
    <property type="entry name" value="Rv2632c-like"/>
    <property type="match status" value="1"/>
</dbReference>
<proteinExistence type="predicted"/>
<evidence type="ECO:0000313" key="1">
    <source>
        <dbReference type="EMBL" id="GII27535.1"/>
    </source>
</evidence>
<protein>
    <recommendedName>
        <fullName evidence="3">DUF1876 domain-containing protein</fullName>
    </recommendedName>
</protein>
<dbReference type="Gene3D" id="3.30.160.240">
    <property type="entry name" value="Rv1738"/>
    <property type="match status" value="1"/>
</dbReference>
<evidence type="ECO:0000313" key="2">
    <source>
        <dbReference type="Proteomes" id="UP000650628"/>
    </source>
</evidence>
<dbReference type="InterPro" id="IPR038070">
    <property type="entry name" value="Rv2632c-like_sf"/>
</dbReference>
<accession>A0A8J3TI18</accession>
<organism evidence="1 2">
    <name type="scientific">Planotetraspora mira</name>
    <dbReference type="NCBI Taxonomy" id="58121"/>
    <lineage>
        <taxon>Bacteria</taxon>
        <taxon>Bacillati</taxon>
        <taxon>Actinomycetota</taxon>
        <taxon>Actinomycetes</taxon>
        <taxon>Streptosporangiales</taxon>
        <taxon>Streptosporangiaceae</taxon>
        <taxon>Planotetraspora</taxon>
    </lineage>
</organism>
<dbReference type="EMBL" id="BOOO01000004">
    <property type="protein sequence ID" value="GII27535.1"/>
    <property type="molecule type" value="Genomic_DNA"/>
</dbReference>
<name>A0A8J3TI18_9ACTN</name>
<comment type="caution">
    <text evidence="1">The sequence shown here is derived from an EMBL/GenBank/DDBJ whole genome shotgun (WGS) entry which is preliminary data.</text>
</comment>
<gene>
    <name evidence="1" type="ORF">Pmi06nite_09770</name>
</gene>
<sequence>MLEREVFVMETKRWTVEVFLTEDESDNVTSATAVLYTDAGRRHESVAHARRNPTDRPVPEIGDELAVGRALSDLAAKLIGDGAEDVAQLAGSARERR</sequence>
<dbReference type="InterPro" id="IPR015057">
    <property type="entry name" value="Rv2632c-like"/>
</dbReference>
<evidence type="ECO:0008006" key="3">
    <source>
        <dbReference type="Google" id="ProtNLM"/>
    </source>
</evidence>